<dbReference type="Pfam" id="PF11799">
    <property type="entry name" value="IMS_C"/>
    <property type="match status" value="1"/>
</dbReference>
<comment type="catalytic activity">
    <reaction evidence="23">
        <text>DNA(n) + a 2'-deoxyribonucleoside 5'-triphosphate = DNA(n+1) + diphosphate</text>
        <dbReference type="Rhea" id="RHEA:22508"/>
        <dbReference type="Rhea" id="RHEA-COMP:17339"/>
        <dbReference type="Rhea" id="RHEA-COMP:17340"/>
        <dbReference type="ChEBI" id="CHEBI:33019"/>
        <dbReference type="ChEBI" id="CHEBI:61560"/>
        <dbReference type="ChEBI" id="CHEBI:173112"/>
        <dbReference type="EC" id="2.7.7.7"/>
    </reaction>
</comment>
<dbReference type="FunCoup" id="A0A6P8PT52">
    <property type="interactions" value="2900"/>
</dbReference>
<keyword evidence="8" id="KW-0237">DNA synthesis</keyword>
<dbReference type="SUPFAM" id="SSF100879">
    <property type="entry name" value="Lesion bypass DNA polymerase (Y-family), little finger domain"/>
    <property type="match status" value="1"/>
</dbReference>
<dbReference type="GeneID" id="117353094"/>
<dbReference type="FunFam" id="3.40.1170.60:FF:000002">
    <property type="entry name" value="Polymerase (DNA directed) kappa"/>
    <property type="match status" value="1"/>
</dbReference>
<keyword evidence="15 26" id="KW-0863">Zinc-finger</keyword>
<dbReference type="RefSeq" id="XP_033785190.1">
    <property type="nucleotide sequence ID" value="XM_033929299.1"/>
</dbReference>
<gene>
    <name evidence="31" type="primary">POLK</name>
</gene>
<evidence type="ECO:0000259" key="29">
    <source>
        <dbReference type="PROSITE" id="PS51908"/>
    </source>
</evidence>
<dbReference type="GO" id="GO:0003684">
    <property type="term" value="F:damaged DNA binding"/>
    <property type="evidence" value="ECO:0007669"/>
    <property type="project" value="InterPro"/>
</dbReference>
<keyword evidence="9" id="KW-0808">Transferase</keyword>
<evidence type="ECO:0000256" key="9">
    <source>
        <dbReference type="ARBA" id="ARBA00022679"/>
    </source>
</evidence>
<evidence type="ECO:0000256" key="24">
    <source>
        <dbReference type="ARBA" id="ARBA00054552"/>
    </source>
</evidence>
<keyword evidence="22" id="KW-0704">Schiff base</keyword>
<evidence type="ECO:0000256" key="11">
    <source>
        <dbReference type="ARBA" id="ARBA00022705"/>
    </source>
</evidence>
<dbReference type="HAMAP" id="MF_01113">
    <property type="entry name" value="DNApol_IV"/>
    <property type="match status" value="1"/>
</dbReference>
<keyword evidence="17" id="KW-0460">Magnesium</keyword>
<keyword evidence="13" id="KW-0677">Repeat</keyword>
<dbReference type="SUPFAM" id="SSF56672">
    <property type="entry name" value="DNA/RNA polymerases"/>
    <property type="match status" value="1"/>
</dbReference>
<evidence type="ECO:0000256" key="2">
    <source>
        <dbReference type="ARBA" id="ARBA00001946"/>
    </source>
</evidence>
<dbReference type="FunFam" id="1.10.150.810:FF:000001">
    <property type="entry name" value="DNA polymerase kappa"/>
    <property type="match status" value="1"/>
</dbReference>
<protein>
    <recommendedName>
        <fullName evidence="6">DNA polymerase kappa</fullName>
        <ecNumber evidence="5">2.7.7.7</ecNumber>
    </recommendedName>
    <alternativeName>
        <fullName evidence="25">DINB protein</fullName>
    </alternativeName>
</protein>
<comment type="similarity">
    <text evidence="4">Belongs to the DNA polymerase type-Y family.</text>
</comment>
<accession>A0A6P8PT52</accession>
<dbReference type="InterPro" id="IPR017961">
    <property type="entry name" value="DNA_pol_Y-fam_little_finger"/>
</dbReference>
<dbReference type="InterPro" id="IPR043502">
    <property type="entry name" value="DNA/RNA_pol_sf"/>
</dbReference>
<feature type="region of interest" description="Disordered" evidence="27">
    <location>
        <begin position="798"/>
        <end position="824"/>
    </location>
</feature>
<dbReference type="SMART" id="SM00734">
    <property type="entry name" value="ZnF_Rad18"/>
    <property type="match status" value="2"/>
</dbReference>
<evidence type="ECO:0000256" key="25">
    <source>
        <dbReference type="ARBA" id="ARBA00075994"/>
    </source>
</evidence>
<dbReference type="InterPro" id="IPR050116">
    <property type="entry name" value="DNA_polymerase-Y"/>
</dbReference>
<comment type="subcellular location">
    <subcellularLocation>
        <location evidence="3">Nucleus</location>
    </subcellularLocation>
</comment>
<organism evidence="30 31">
    <name type="scientific">Geotrypetes seraphini</name>
    <name type="common">Gaboon caecilian</name>
    <name type="synonym">Caecilia seraphini</name>
    <dbReference type="NCBI Taxonomy" id="260995"/>
    <lineage>
        <taxon>Eukaryota</taxon>
        <taxon>Metazoa</taxon>
        <taxon>Chordata</taxon>
        <taxon>Craniata</taxon>
        <taxon>Vertebrata</taxon>
        <taxon>Euteleostomi</taxon>
        <taxon>Amphibia</taxon>
        <taxon>Gymnophiona</taxon>
        <taxon>Geotrypetes</taxon>
    </lineage>
</organism>
<evidence type="ECO:0000256" key="15">
    <source>
        <dbReference type="ARBA" id="ARBA00022771"/>
    </source>
</evidence>
<dbReference type="InParanoid" id="A0A6P8PT52"/>
<dbReference type="InterPro" id="IPR024728">
    <property type="entry name" value="PolY_HhH_motif"/>
</dbReference>
<comment type="function">
    <text evidence="24">DNA polymerase specifically involved in DNA repair. Plays an important role in translesion synthesis, where the normal high-fidelity DNA polymerases cannot proceed and DNA synthesis stalls. Depending on the context, it inserts the correct base, but causes frequent base transitions, transversions and frameshifts. Lacks 3'-5' proofreading exonuclease activity. Forms a Schiff base with 5'-deoxyribose phosphate at abasic sites, but does not have lyase activity.</text>
</comment>
<dbReference type="GO" id="GO:0006281">
    <property type="term" value="P:DNA repair"/>
    <property type="evidence" value="ECO:0007669"/>
    <property type="project" value="UniProtKB-KW"/>
</dbReference>
<evidence type="ECO:0000313" key="30">
    <source>
        <dbReference type="Proteomes" id="UP000515159"/>
    </source>
</evidence>
<dbReference type="CTD" id="51426"/>
<dbReference type="FunFam" id="3.30.1490.100:FF:000005">
    <property type="entry name" value="DNA polymerase kappa"/>
    <property type="match status" value="1"/>
</dbReference>
<feature type="compositionally biased region" description="Polar residues" evidence="27">
    <location>
        <begin position="808"/>
        <end position="824"/>
    </location>
</feature>
<dbReference type="FunFam" id="1.10.150.810:FF:000002">
    <property type="entry name" value="Polymerase (DNA directed) kappa"/>
    <property type="match status" value="1"/>
</dbReference>
<keyword evidence="16" id="KW-0862">Zinc</keyword>
<sequence>MDSTKKSDAILSKEGFQFRMELNDNKAGMEGLDKEKINKIIMEATKGSRFYENELKKDHQVNHRIEKMMQQKTQITSLQLKKAQLQVDKLVLELEESRDLSHVIVHIDMDAFYAAVEMRDNPELRDKPMAVGSMSMLSTSNYLARRFGVRAAMPGFIAKKLCPNLVIVPLNFDKYRAVSKDVREILAEYDLNFLPLSLDEAYIDLTEHLKERLNWPKGKRTYFLRTDNITENGREEHIKEVAESSLPVHSISPVLFEDNTLHANEDNAKQNTPSLAEHSIIFGISVEEAVKEIRFRIEQKTTLTASAGIAPNMMLAKVCSDKNKPNGQFRILPNRQDVMDFIKDLPIRKVPGIGRVTEKMLKALGITTCTEIYQQRVLLTLLFSESSWHNFLNISLGLGSTHIEKDGERKSMSTERTFSEISVSSEQYTLCQELCHDLAQDLLKEGLKGKTVILKLKNVNFEVKSRACTVLSAISTEEEIFAVAKELLRVEIEMASPHPLRLRLMGVRVSSFLNEEEKKHHQKSILNFLQASKVARTLSPLPPEKLEPRQCNILPLTSHGESFFNKKRAEMQQNRELLRDDTANQQKIPSLRTLETTGQETNGEREVEKSTKSQILTCPICFQKQETSNLETFNRHIDKCLVGVCEDPNVQIQHKKEELPMLKKSNINHASTSDDKKKNLEVLHINKVNKLVLDCDDYSSNSNAESVTSIAVECKQGIERGSKESDRPSAIAINMCYLQNDSVLPVSETQQPCTSGTLEDTVLICPVCNLEQKTTSLALFNRHVDMCLNKGIIQKLTEESTDPDGNDNAANAQSAGSLRRGQQNINITVRTKRPGLISQQPASKKAKAISSRNTIDKFFK</sequence>
<dbReference type="Gene3D" id="1.10.150.810">
    <property type="match status" value="1"/>
</dbReference>
<dbReference type="PROSITE" id="PS50173">
    <property type="entry name" value="UMUC"/>
    <property type="match status" value="1"/>
</dbReference>
<dbReference type="InterPro" id="IPR006642">
    <property type="entry name" value="Rad18_UBZ4"/>
</dbReference>
<dbReference type="GO" id="GO:0042276">
    <property type="term" value="P:error-prone translesion synthesis"/>
    <property type="evidence" value="ECO:0007669"/>
    <property type="project" value="TreeGrafter"/>
</dbReference>
<keyword evidence="19" id="KW-0238">DNA-binding</keyword>
<evidence type="ECO:0000256" key="14">
    <source>
        <dbReference type="ARBA" id="ARBA00022763"/>
    </source>
</evidence>
<evidence type="ECO:0000256" key="16">
    <source>
        <dbReference type="ARBA" id="ARBA00022833"/>
    </source>
</evidence>
<keyword evidence="7" id="KW-0515">Mutator protein</keyword>
<evidence type="ECO:0000256" key="6">
    <source>
        <dbReference type="ARBA" id="ARBA00016178"/>
    </source>
</evidence>
<evidence type="ECO:0000256" key="3">
    <source>
        <dbReference type="ARBA" id="ARBA00004123"/>
    </source>
</evidence>
<feature type="domain" description="UBZ4-type" evidence="29">
    <location>
        <begin position="762"/>
        <end position="792"/>
    </location>
</feature>
<evidence type="ECO:0000256" key="7">
    <source>
        <dbReference type="ARBA" id="ARBA00022457"/>
    </source>
</evidence>
<keyword evidence="18" id="KW-0239">DNA-directed DNA polymerase</keyword>
<dbReference type="Gene3D" id="3.30.70.270">
    <property type="match status" value="1"/>
</dbReference>
<dbReference type="PIRSF" id="PIRSF036603">
    <property type="entry name" value="DPol_eta"/>
    <property type="match status" value="1"/>
</dbReference>
<evidence type="ECO:0000256" key="4">
    <source>
        <dbReference type="ARBA" id="ARBA00010945"/>
    </source>
</evidence>
<feature type="domain" description="UmuC" evidence="28">
    <location>
        <begin position="104"/>
        <end position="354"/>
    </location>
</feature>
<dbReference type="Gene3D" id="3.30.160.60">
    <property type="entry name" value="Classic Zinc Finger"/>
    <property type="match status" value="2"/>
</dbReference>
<proteinExistence type="inferred from homology"/>
<dbReference type="GO" id="GO:0003887">
    <property type="term" value="F:DNA-directed DNA polymerase activity"/>
    <property type="evidence" value="ECO:0007669"/>
    <property type="project" value="UniProtKB-KW"/>
</dbReference>
<dbReference type="OrthoDB" id="1747274at2759"/>
<dbReference type="PROSITE" id="PS51908">
    <property type="entry name" value="ZF_UBZ4"/>
    <property type="match status" value="2"/>
</dbReference>
<comment type="cofactor">
    <cofactor evidence="2">
        <name>Mg(2+)</name>
        <dbReference type="ChEBI" id="CHEBI:18420"/>
    </cofactor>
</comment>
<keyword evidence="11" id="KW-0235">DNA replication</keyword>
<dbReference type="InterPro" id="IPR001126">
    <property type="entry name" value="UmuC"/>
</dbReference>
<reference evidence="31" key="1">
    <citation type="submission" date="2025-08" db="UniProtKB">
        <authorList>
            <consortium name="RefSeq"/>
        </authorList>
    </citation>
    <scope>IDENTIFICATION</scope>
</reference>
<dbReference type="PANTHER" id="PTHR11076">
    <property type="entry name" value="DNA REPAIR POLYMERASE UMUC / TRANSFERASE FAMILY MEMBER"/>
    <property type="match status" value="1"/>
</dbReference>
<keyword evidence="20 26" id="KW-0234">DNA repair</keyword>
<dbReference type="Pfam" id="PF00817">
    <property type="entry name" value="IMS"/>
    <property type="match status" value="1"/>
</dbReference>
<evidence type="ECO:0000313" key="31">
    <source>
        <dbReference type="RefSeq" id="XP_033785190.1"/>
    </source>
</evidence>
<dbReference type="FunFam" id="1.10.150.20:FF:000039">
    <property type="entry name" value="Polymerase (DNA directed) kappa"/>
    <property type="match status" value="1"/>
</dbReference>
<dbReference type="EC" id="2.7.7.7" evidence="5"/>
<dbReference type="InterPro" id="IPR043128">
    <property type="entry name" value="Rev_trsase/Diguanyl_cyclase"/>
</dbReference>
<evidence type="ECO:0000256" key="5">
    <source>
        <dbReference type="ARBA" id="ARBA00012417"/>
    </source>
</evidence>
<dbReference type="PANTHER" id="PTHR11076:SF33">
    <property type="entry name" value="DNA POLYMERASE KAPPA"/>
    <property type="match status" value="1"/>
</dbReference>
<evidence type="ECO:0000256" key="23">
    <source>
        <dbReference type="ARBA" id="ARBA00049244"/>
    </source>
</evidence>
<keyword evidence="12" id="KW-0479">Metal-binding</keyword>
<evidence type="ECO:0000259" key="28">
    <source>
        <dbReference type="PROSITE" id="PS50173"/>
    </source>
</evidence>
<dbReference type="Gene3D" id="3.30.1490.100">
    <property type="entry name" value="DNA polymerase, Y-family, little finger domain"/>
    <property type="match status" value="1"/>
</dbReference>
<evidence type="ECO:0000256" key="10">
    <source>
        <dbReference type="ARBA" id="ARBA00022695"/>
    </source>
</evidence>
<dbReference type="GO" id="GO:0008270">
    <property type="term" value="F:zinc ion binding"/>
    <property type="evidence" value="ECO:0007669"/>
    <property type="project" value="UniProtKB-KW"/>
</dbReference>
<dbReference type="CDD" id="cd03586">
    <property type="entry name" value="PolY_Pol_IV_kappa"/>
    <property type="match status" value="1"/>
</dbReference>
<evidence type="ECO:0000256" key="12">
    <source>
        <dbReference type="ARBA" id="ARBA00022723"/>
    </source>
</evidence>
<dbReference type="GO" id="GO:0006260">
    <property type="term" value="P:DNA replication"/>
    <property type="evidence" value="ECO:0007669"/>
    <property type="project" value="UniProtKB-KW"/>
</dbReference>
<evidence type="ECO:0000256" key="1">
    <source>
        <dbReference type="ARBA" id="ARBA00001936"/>
    </source>
</evidence>
<dbReference type="FunFam" id="3.30.70.270:FF:000151">
    <property type="entry name" value="Polymerase (DNA directed) kappa"/>
    <property type="match status" value="1"/>
</dbReference>
<comment type="cofactor">
    <cofactor evidence="1">
        <name>Mn(2+)</name>
        <dbReference type="ChEBI" id="CHEBI:29035"/>
    </cofactor>
</comment>
<evidence type="ECO:0000256" key="26">
    <source>
        <dbReference type="PROSITE-ProRule" id="PRU01256"/>
    </source>
</evidence>
<evidence type="ECO:0000256" key="18">
    <source>
        <dbReference type="ARBA" id="ARBA00022932"/>
    </source>
</evidence>
<keyword evidence="14 26" id="KW-0227">DNA damage</keyword>
<dbReference type="InterPro" id="IPR036775">
    <property type="entry name" value="DNA_pol_Y-fam_lit_finger_sf"/>
</dbReference>
<dbReference type="Pfam" id="PF11798">
    <property type="entry name" value="IMS_HHH"/>
    <property type="match status" value="1"/>
</dbReference>
<keyword evidence="30" id="KW-1185">Reference proteome</keyword>
<feature type="domain" description="UBZ4-type" evidence="29">
    <location>
        <begin position="615"/>
        <end position="645"/>
    </location>
</feature>
<evidence type="ECO:0000256" key="8">
    <source>
        <dbReference type="ARBA" id="ARBA00022634"/>
    </source>
</evidence>
<dbReference type="KEGG" id="gsh:117353094"/>
<keyword evidence="10" id="KW-0548">Nucleotidyltransferase</keyword>
<evidence type="ECO:0000256" key="20">
    <source>
        <dbReference type="ARBA" id="ARBA00023204"/>
    </source>
</evidence>
<dbReference type="Gene3D" id="3.40.1170.60">
    <property type="match status" value="1"/>
</dbReference>
<evidence type="ECO:0000256" key="21">
    <source>
        <dbReference type="ARBA" id="ARBA00023242"/>
    </source>
</evidence>
<evidence type="ECO:0000256" key="22">
    <source>
        <dbReference type="ARBA" id="ARBA00023270"/>
    </source>
</evidence>
<dbReference type="Proteomes" id="UP000515159">
    <property type="component" value="Chromosome 1"/>
</dbReference>
<name>A0A6P8PT52_GEOSA</name>
<evidence type="ECO:0000256" key="17">
    <source>
        <dbReference type="ARBA" id="ARBA00022842"/>
    </source>
</evidence>
<dbReference type="InterPro" id="IPR022880">
    <property type="entry name" value="DNApol_IV"/>
</dbReference>
<dbReference type="FunFam" id="3.30.160.60:FF:000807">
    <property type="entry name" value="Polymerase (DNA directed) kappa"/>
    <property type="match status" value="1"/>
</dbReference>
<dbReference type="GO" id="GO:0005634">
    <property type="term" value="C:nucleus"/>
    <property type="evidence" value="ECO:0007669"/>
    <property type="project" value="UniProtKB-SubCell"/>
</dbReference>
<dbReference type="AlphaFoldDB" id="A0A6P8PT52"/>
<evidence type="ECO:0000256" key="13">
    <source>
        <dbReference type="ARBA" id="ARBA00022737"/>
    </source>
</evidence>
<evidence type="ECO:0000256" key="19">
    <source>
        <dbReference type="ARBA" id="ARBA00023125"/>
    </source>
</evidence>
<keyword evidence="21" id="KW-0539">Nucleus</keyword>
<dbReference type="Gene3D" id="1.10.150.20">
    <property type="entry name" value="5' to 3' exonuclease, C-terminal subdomain"/>
    <property type="match status" value="1"/>
</dbReference>
<evidence type="ECO:0000256" key="27">
    <source>
        <dbReference type="SAM" id="MobiDB-lite"/>
    </source>
</evidence>